<keyword evidence="1" id="KW-1133">Transmembrane helix</keyword>
<organism evidence="2 3">
    <name type="scientific">Salix koriyanagi</name>
    <dbReference type="NCBI Taxonomy" id="2511006"/>
    <lineage>
        <taxon>Eukaryota</taxon>
        <taxon>Viridiplantae</taxon>
        <taxon>Streptophyta</taxon>
        <taxon>Embryophyta</taxon>
        <taxon>Tracheophyta</taxon>
        <taxon>Spermatophyta</taxon>
        <taxon>Magnoliopsida</taxon>
        <taxon>eudicotyledons</taxon>
        <taxon>Gunneridae</taxon>
        <taxon>Pentapetalae</taxon>
        <taxon>rosids</taxon>
        <taxon>fabids</taxon>
        <taxon>Malpighiales</taxon>
        <taxon>Salicaceae</taxon>
        <taxon>Saliceae</taxon>
        <taxon>Salix</taxon>
    </lineage>
</organism>
<keyword evidence="1" id="KW-0812">Transmembrane</keyword>
<keyword evidence="1" id="KW-0472">Membrane</keyword>
<reference evidence="2" key="1">
    <citation type="submission" date="2022-11" db="EMBL/GenBank/DDBJ databases">
        <authorList>
            <person name="Hyden B.L."/>
            <person name="Feng K."/>
            <person name="Yates T."/>
            <person name="Jawdy S."/>
            <person name="Smart L.B."/>
            <person name="Muchero W."/>
        </authorList>
    </citation>
    <scope>NUCLEOTIDE SEQUENCE</scope>
    <source>
        <tissue evidence="2">Shoot tip</tissue>
    </source>
</reference>
<evidence type="ECO:0000313" key="3">
    <source>
        <dbReference type="Proteomes" id="UP001151752"/>
    </source>
</evidence>
<feature type="non-terminal residue" evidence="2">
    <location>
        <position position="51"/>
    </location>
</feature>
<evidence type="ECO:0000313" key="2">
    <source>
        <dbReference type="EMBL" id="KAJ6771090.1"/>
    </source>
</evidence>
<reference evidence="2" key="2">
    <citation type="journal article" date="2023" name="Int. J. Mol. Sci.">
        <title>De Novo Assembly and Annotation of 11 Diverse Shrub Willow (Salix) Genomes Reveals Novel Gene Organization in Sex-Linked Regions.</title>
        <authorList>
            <person name="Hyden B."/>
            <person name="Feng K."/>
            <person name="Yates T.B."/>
            <person name="Jawdy S."/>
            <person name="Cereghino C."/>
            <person name="Smart L.B."/>
            <person name="Muchero W."/>
        </authorList>
    </citation>
    <scope>NUCLEOTIDE SEQUENCE</scope>
    <source>
        <tissue evidence="2">Shoot tip</tissue>
    </source>
</reference>
<comment type="caution">
    <text evidence="2">The sequence shown here is derived from an EMBL/GenBank/DDBJ whole genome shotgun (WGS) entry which is preliminary data.</text>
</comment>
<protein>
    <submittedName>
        <fullName evidence="2">Uncharacterized protein</fullName>
    </submittedName>
</protein>
<dbReference type="EMBL" id="JAPFFM010000002">
    <property type="protein sequence ID" value="KAJ6771090.1"/>
    <property type="molecule type" value="Genomic_DNA"/>
</dbReference>
<proteinExistence type="predicted"/>
<evidence type="ECO:0000256" key="1">
    <source>
        <dbReference type="SAM" id="Phobius"/>
    </source>
</evidence>
<dbReference type="Proteomes" id="UP001151752">
    <property type="component" value="Chromosome 10"/>
</dbReference>
<name>A0A9Q1AH01_9ROSI</name>
<sequence length="51" mass="6197">MFLFFGFFKEKHIQRESGYLVFWFLREVYGFCAFAFTFLSRLSDTCCLIFS</sequence>
<accession>A0A9Q1AH01</accession>
<feature type="transmembrane region" description="Helical" evidence="1">
    <location>
        <begin position="20"/>
        <end position="39"/>
    </location>
</feature>
<keyword evidence="3" id="KW-1185">Reference proteome</keyword>
<gene>
    <name evidence="2" type="ORF">OIU74_017521</name>
</gene>
<dbReference type="AlphaFoldDB" id="A0A9Q1AH01"/>